<dbReference type="STRING" id="553218.CAMRE0001_2043"/>
<dbReference type="EMBL" id="ACFU01000028">
    <property type="protein sequence ID" value="EEF13073.1"/>
    <property type="molecule type" value="Genomic_DNA"/>
</dbReference>
<evidence type="ECO:0000313" key="2">
    <source>
        <dbReference type="Proteomes" id="UP000003082"/>
    </source>
</evidence>
<evidence type="ECO:0000313" key="1">
    <source>
        <dbReference type="EMBL" id="EEF13073.1"/>
    </source>
</evidence>
<sequence length="39" mass="4357">MRQIFAFDRFAGFAKFAVLTPYKCAKFEARYGGFGSGLS</sequence>
<protein>
    <submittedName>
        <fullName evidence="1">Uncharacterized protein</fullName>
    </submittedName>
</protein>
<comment type="caution">
    <text evidence="1">The sequence shown here is derived from an EMBL/GenBank/DDBJ whole genome shotgun (WGS) entry which is preliminary data.</text>
</comment>
<dbReference type="Proteomes" id="UP000003082">
    <property type="component" value="Unassembled WGS sequence"/>
</dbReference>
<organism evidence="1 2">
    <name type="scientific">Campylobacter rectus RM3267</name>
    <dbReference type="NCBI Taxonomy" id="553218"/>
    <lineage>
        <taxon>Bacteria</taxon>
        <taxon>Pseudomonadati</taxon>
        <taxon>Campylobacterota</taxon>
        <taxon>Epsilonproteobacteria</taxon>
        <taxon>Campylobacterales</taxon>
        <taxon>Campylobacteraceae</taxon>
        <taxon>Campylobacter</taxon>
    </lineage>
</organism>
<dbReference type="AlphaFoldDB" id="B9D4I7"/>
<accession>B9D4I7</accession>
<proteinExistence type="predicted"/>
<gene>
    <name evidence="1" type="ORF">CAMRE0001_2043</name>
</gene>
<name>B9D4I7_CAMRE</name>
<reference evidence="1 2" key="1">
    <citation type="submission" date="2008-08" db="EMBL/GenBank/DDBJ databases">
        <authorList>
            <person name="Madupu R."/>
            <person name="Durkin A.S."/>
            <person name="Torralba M."/>
            <person name="Methe B."/>
            <person name="Sutton G.G."/>
            <person name="Strausberg R.L."/>
            <person name="Nelson K.E."/>
        </authorList>
    </citation>
    <scope>NUCLEOTIDE SEQUENCE [LARGE SCALE GENOMIC DNA]</scope>
    <source>
        <strain evidence="1 2">RM3267</strain>
    </source>
</reference>
<keyword evidence="2" id="KW-1185">Reference proteome</keyword>